<accession>A0A0D2AS19</accession>
<dbReference type="STRING" id="569365.A0A0D2AS19"/>
<dbReference type="Pfam" id="PF22788">
    <property type="entry name" value="COP9_hel_rpt"/>
    <property type="match status" value="1"/>
</dbReference>
<name>A0A0D2AS19_9EURO</name>
<dbReference type="GO" id="GO:0008180">
    <property type="term" value="C:COP9 signalosome"/>
    <property type="evidence" value="ECO:0007669"/>
    <property type="project" value="TreeGrafter"/>
</dbReference>
<sequence>MDKLLAESTALVSIPIPQEEDRYDKTAKAFVNKLSKLSPNEIAPAKDDLDAISPSNHTILYTYVLVAGIEASAASGKAPPKQLPSTALPEGALWPYIAQLLLEFDPVQARYCGVQFLRIVDCVALGAEQTANYVPAVSLLHHVILRLDSSSSTLTSTHRTFLRLCLLSQAYAEAVRILDHPIYHIPSSRPDPRTNRCLCSGSDQPWNFLSPATGLSLPVTSRTYLEYYLMGGMCYMAVRRYKDAMFFLEAAFTAPTVQNVASIIMVDAYKKWLFVGLLLTGATPPIPKSVGQNAIRNIRALARPYEAVAEVFKGSSIELLRAEIEAGNQIWQDDGNYGLAVEVFQAFRKFAVQRLSRTFAALSIAEVAKWTSPDPSNLAETKAYVDMLILNGDLSAVITDGPGGAQTLRFLPTSAATRPEAQVESALAAQTRELQVLLKHVQDTEHRMEVSKEYIDYLKKLKKVRDDKQAGKGSGRAAADEDIDEDMMEEV</sequence>
<proteinExistence type="predicted"/>
<dbReference type="InterPro" id="IPR050756">
    <property type="entry name" value="CSN3"/>
</dbReference>
<dbReference type="InterPro" id="IPR055089">
    <property type="entry name" value="COP9_N"/>
</dbReference>
<dbReference type="RefSeq" id="XP_016248128.1">
    <property type="nucleotide sequence ID" value="XM_016394709.1"/>
</dbReference>
<evidence type="ECO:0000259" key="3">
    <source>
        <dbReference type="Pfam" id="PF22788"/>
    </source>
</evidence>
<feature type="domain" description="COP9 signalosome complex subunit 3 N-terminal helical repeats" evidence="3">
    <location>
        <begin position="46"/>
        <end position="290"/>
    </location>
</feature>
<evidence type="ECO:0000313" key="5">
    <source>
        <dbReference type="Proteomes" id="UP000054466"/>
    </source>
</evidence>
<dbReference type="GO" id="GO:0006511">
    <property type="term" value="P:ubiquitin-dependent protein catabolic process"/>
    <property type="evidence" value="ECO:0007669"/>
    <property type="project" value="TreeGrafter"/>
</dbReference>
<dbReference type="HOGENOM" id="CLU_028825_1_1_1"/>
<dbReference type="VEuPathDB" id="FungiDB:PV07_07609"/>
<keyword evidence="5" id="KW-1185">Reference proteome</keyword>
<dbReference type="EMBL" id="KN847043">
    <property type="protein sequence ID" value="KIW27912.1"/>
    <property type="molecule type" value="Genomic_DNA"/>
</dbReference>
<dbReference type="GeneID" id="27346803"/>
<protein>
    <recommendedName>
        <fullName evidence="3">COP9 signalosome complex subunit 3 N-terminal helical repeats domain-containing protein</fullName>
    </recommendedName>
</protein>
<dbReference type="AlphaFoldDB" id="A0A0D2AS19"/>
<reference evidence="4 5" key="1">
    <citation type="submission" date="2015-01" db="EMBL/GenBank/DDBJ databases">
        <title>The Genome Sequence of Cladophialophora immunda CBS83496.</title>
        <authorList>
            <consortium name="The Broad Institute Genomics Platform"/>
            <person name="Cuomo C."/>
            <person name="de Hoog S."/>
            <person name="Gorbushina A."/>
            <person name="Stielow B."/>
            <person name="Teixiera M."/>
            <person name="Abouelleil A."/>
            <person name="Chapman S.B."/>
            <person name="Priest M."/>
            <person name="Young S.K."/>
            <person name="Wortman J."/>
            <person name="Nusbaum C."/>
            <person name="Birren B."/>
        </authorList>
    </citation>
    <scope>NUCLEOTIDE SEQUENCE [LARGE SCALE GENOMIC DNA]</scope>
    <source>
        <strain evidence="4 5">CBS 83496</strain>
    </source>
</reference>
<feature type="compositionally biased region" description="Acidic residues" evidence="2">
    <location>
        <begin position="480"/>
        <end position="491"/>
    </location>
</feature>
<dbReference type="Proteomes" id="UP000054466">
    <property type="component" value="Unassembled WGS sequence"/>
</dbReference>
<dbReference type="PANTHER" id="PTHR10758:SF1">
    <property type="entry name" value="COP9 SIGNALOSOME COMPLEX SUBUNIT 3"/>
    <property type="match status" value="1"/>
</dbReference>
<feature type="region of interest" description="Disordered" evidence="2">
    <location>
        <begin position="465"/>
        <end position="491"/>
    </location>
</feature>
<dbReference type="OrthoDB" id="29061at2759"/>
<keyword evidence="1" id="KW-0963">Cytoplasm</keyword>
<evidence type="ECO:0000256" key="1">
    <source>
        <dbReference type="ARBA" id="ARBA00022490"/>
    </source>
</evidence>
<organism evidence="4 5">
    <name type="scientific">Cladophialophora immunda</name>
    <dbReference type="NCBI Taxonomy" id="569365"/>
    <lineage>
        <taxon>Eukaryota</taxon>
        <taxon>Fungi</taxon>
        <taxon>Dikarya</taxon>
        <taxon>Ascomycota</taxon>
        <taxon>Pezizomycotina</taxon>
        <taxon>Eurotiomycetes</taxon>
        <taxon>Chaetothyriomycetidae</taxon>
        <taxon>Chaetothyriales</taxon>
        <taxon>Herpotrichiellaceae</taxon>
        <taxon>Cladophialophora</taxon>
    </lineage>
</organism>
<evidence type="ECO:0000313" key="4">
    <source>
        <dbReference type="EMBL" id="KIW27912.1"/>
    </source>
</evidence>
<dbReference type="PANTHER" id="PTHR10758">
    <property type="entry name" value="26S PROTEASOME NON-ATPASE REGULATORY SUBUNIT 3/COP9 SIGNALOSOME COMPLEX SUBUNIT 3"/>
    <property type="match status" value="1"/>
</dbReference>
<evidence type="ECO:0000256" key="2">
    <source>
        <dbReference type="SAM" id="MobiDB-lite"/>
    </source>
</evidence>
<gene>
    <name evidence="4" type="ORF">PV07_07609</name>
</gene>